<sequence>MQLLYIREFGKIVRGEENEQKSVDEITLNRSAWDFLAKYAESDKEDDRFIRFVKSTTLKVKNFVGVITTPDGTQIEILPKIEEVANDKSVEQSRSILEKMLKVVNDLPFIQTTEADLKLKNRPLPEVLIGWFLKSVDKIIKQGIRRDYLRMRGHEKFLKGQLQTHKQLNEPPHKQHLFHIEYDILSPNRCENRLIHSALLQILKWSKDFDHQKTAKHFLMLFDEVPASENIKNDFNQWASGRDMNYYQSVLPWLKLILNQQSPFALKDKNAGISFLLPMEVLFERYVAKKLAERLPKGYKLTEQKPQKPLAYFENNGVFMMKPDIVISKISNKNPVCILDTKWKLIDENQTYKNGSVDNKRGISQSDMYQLFAYGKKYKVAKVVLIYPQWTQFENEFAFQIDENLDLCVKPFALDDDKMTAFGLSIAG</sequence>
<dbReference type="InterPro" id="IPR019292">
    <property type="entry name" value="McrC"/>
</dbReference>
<organism evidence="1 2">
    <name type="scientific">endosymbiont of Bathymodiolus septemdierum str. Myojin knoll</name>
    <dbReference type="NCBI Taxonomy" id="1303921"/>
    <lineage>
        <taxon>Bacteria</taxon>
        <taxon>Pseudomonadati</taxon>
        <taxon>Pseudomonadota</taxon>
        <taxon>Gammaproteobacteria</taxon>
        <taxon>sulfur-oxidizing symbionts</taxon>
    </lineage>
</organism>
<proteinExistence type="predicted"/>
<reference evidence="1 2" key="2">
    <citation type="journal article" date="2016" name="ISME J.">
        <title>Heterogeneous composition of key metabolic gene clusters in a vent mussel symbiont population.</title>
        <authorList>
            <person name="Ikuta T."/>
            <person name="Takaki Y."/>
            <person name="Nagai Y."/>
            <person name="Shimamura S."/>
            <person name="Tsuda M."/>
            <person name="Kawagucci S."/>
            <person name="Aoki Y."/>
            <person name="Inoue K."/>
            <person name="Teruya M."/>
            <person name="Satou K."/>
            <person name="Teruya K."/>
            <person name="Shimoji M."/>
            <person name="Tamotsu H."/>
            <person name="Hirano T."/>
            <person name="Maruyama T."/>
            <person name="Yoshida T."/>
        </authorList>
    </citation>
    <scope>NUCLEOTIDE SEQUENCE [LARGE SCALE GENOMIC DNA]</scope>
    <source>
        <strain evidence="1 2">Myojin Knoll</strain>
    </source>
</reference>
<accession>A0A0P0UQ57</accession>
<protein>
    <recommendedName>
        <fullName evidence="3">Restriction endonuclease</fullName>
    </recommendedName>
</protein>
<name>A0A0P0UQ57_9GAMM</name>
<gene>
    <name evidence="1" type="ORF">BSEPE_0114</name>
</gene>
<evidence type="ECO:0000313" key="1">
    <source>
        <dbReference type="EMBL" id="BAS67138.1"/>
    </source>
</evidence>
<dbReference type="REBASE" id="127783">
    <property type="entry name" value="EbaMkMcrBCP"/>
</dbReference>
<dbReference type="STRING" id="1303921.BSEPE_0114"/>
<dbReference type="PANTHER" id="PTHR38733">
    <property type="entry name" value="PROTEIN MCRC"/>
    <property type="match status" value="1"/>
</dbReference>
<dbReference type="PANTHER" id="PTHR38733:SF1">
    <property type="entry name" value="TYPE IV METHYL-DIRECTED RESTRICTION ENZYME ECOKMCRBC"/>
    <property type="match status" value="1"/>
</dbReference>
<evidence type="ECO:0008006" key="3">
    <source>
        <dbReference type="Google" id="ProtNLM"/>
    </source>
</evidence>
<dbReference type="EMBL" id="AP013042">
    <property type="protein sequence ID" value="BAS67138.1"/>
    <property type="molecule type" value="Genomic_DNA"/>
</dbReference>
<dbReference type="Proteomes" id="UP000067399">
    <property type="component" value="Chromosome"/>
</dbReference>
<dbReference type="RefSeq" id="WP_066042533.1">
    <property type="nucleotide sequence ID" value="NZ_AP013042.1"/>
</dbReference>
<evidence type="ECO:0000313" key="2">
    <source>
        <dbReference type="Proteomes" id="UP000067399"/>
    </source>
</evidence>
<dbReference type="Pfam" id="PF10117">
    <property type="entry name" value="McrBC"/>
    <property type="match status" value="1"/>
</dbReference>
<keyword evidence="2" id="KW-1185">Reference proteome</keyword>
<dbReference type="AlphaFoldDB" id="A0A0P0UQ57"/>
<dbReference type="KEGG" id="ebh:BSEPE_0114"/>
<reference evidence="1 2" key="1">
    <citation type="journal article" date="2000" name="Mar. Ecol. Prog. Ser.">
        <title>Phylogenetic characterization of endosymbionts in three hydrothermal vent mussels: influence on host distributions.</title>
        <authorList>
            <person name="Fujiwara Y."/>
            <person name="Takai K."/>
            <person name="Uematsu K."/>
            <person name="Tsuchida S."/>
            <person name="Hunt J.C."/>
            <person name="Hashimoto J."/>
        </authorList>
    </citation>
    <scope>NUCLEOTIDE SEQUENCE [LARGE SCALE GENOMIC DNA]</scope>
    <source>
        <strain evidence="1 2">Myojin Knoll</strain>
    </source>
</reference>